<dbReference type="RefSeq" id="WP_303687329.1">
    <property type="nucleotide sequence ID" value="NZ_CAJXYO010000005.1"/>
</dbReference>
<dbReference type="InterPro" id="IPR002747">
    <property type="entry name" value="SAM_OH_AdoTrfase"/>
</dbReference>
<accession>A0A1Z8AQI3</accession>
<dbReference type="PIRSF" id="PIRSF006779">
    <property type="entry name" value="UCP006779"/>
    <property type="match status" value="1"/>
</dbReference>
<dbReference type="PANTHER" id="PTHR35092:SF1">
    <property type="entry name" value="CHLORINASE MJ1651"/>
    <property type="match status" value="1"/>
</dbReference>
<evidence type="ECO:0000256" key="2">
    <source>
        <dbReference type="ARBA" id="ARBA00024035"/>
    </source>
</evidence>
<gene>
    <name evidence="5" type="ORF">A9Q93_10205</name>
</gene>
<dbReference type="EMBL" id="MAAX01000157">
    <property type="protein sequence ID" value="OUS12591.1"/>
    <property type="molecule type" value="Genomic_DNA"/>
</dbReference>
<dbReference type="InterPro" id="IPR023228">
    <property type="entry name" value="SAM_OH_AdoTrfase_N_sf"/>
</dbReference>
<dbReference type="SUPFAM" id="SSF102522">
    <property type="entry name" value="Bacterial fluorinating enzyme, N-terminal domain"/>
    <property type="match status" value="1"/>
</dbReference>
<comment type="similarity">
    <text evidence="2">Belongs to the SAM hydrolase / SAM-dependent halogenase family.</text>
</comment>
<reference evidence="6" key="1">
    <citation type="journal article" date="2017" name="Proc. Natl. Acad. Sci. U.S.A.">
        <title>Simulation of Deepwater Horizon oil plume reveals substrate specialization within a complex community of hydrocarbon-degraders.</title>
        <authorList>
            <person name="Hu P."/>
            <person name="Dubinsky E.A."/>
            <person name="Probst A.J."/>
            <person name="Wang J."/>
            <person name="Sieber C.M.K."/>
            <person name="Tom L.M."/>
            <person name="Gardinali P."/>
            <person name="Banfield J.F."/>
            <person name="Atlas R.M."/>
            <person name="Andersen G.L."/>
        </authorList>
    </citation>
    <scope>NUCLEOTIDE SEQUENCE [LARGE SCALE GENOMIC DNA]</scope>
</reference>
<dbReference type="SUPFAM" id="SSF101852">
    <property type="entry name" value="Bacterial fluorinating enzyme, C-terminal domain"/>
    <property type="match status" value="1"/>
</dbReference>
<organism evidence="5 6">
    <name type="scientific">Nonlabens dokdonensis</name>
    <dbReference type="NCBI Taxonomy" id="328515"/>
    <lineage>
        <taxon>Bacteria</taxon>
        <taxon>Pseudomonadati</taxon>
        <taxon>Bacteroidota</taxon>
        <taxon>Flavobacteriia</taxon>
        <taxon>Flavobacteriales</taxon>
        <taxon>Flavobacteriaceae</taxon>
        <taxon>Nonlabens</taxon>
    </lineage>
</organism>
<evidence type="ECO:0000313" key="5">
    <source>
        <dbReference type="EMBL" id="OUS12591.1"/>
    </source>
</evidence>
<dbReference type="Gene3D" id="3.40.50.10790">
    <property type="entry name" value="S-adenosyl-l-methionine hydroxide adenosyltransferase, N-terminal"/>
    <property type="match status" value="1"/>
</dbReference>
<dbReference type="InterPro" id="IPR046469">
    <property type="entry name" value="SAM_HAT_N"/>
</dbReference>
<proteinExistence type="inferred from homology"/>
<evidence type="ECO:0000313" key="6">
    <source>
        <dbReference type="Proteomes" id="UP000196102"/>
    </source>
</evidence>
<evidence type="ECO:0000259" key="4">
    <source>
        <dbReference type="Pfam" id="PF20257"/>
    </source>
</evidence>
<comment type="caution">
    <text evidence="5">The sequence shown here is derived from an EMBL/GenBank/DDBJ whole genome shotgun (WGS) entry which is preliminary data.</text>
</comment>
<dbReference type="Gene3D" id="2.40.30.90">
    <property type="entry name" value="Bacterial fluorinating enzyme like"/>
    <property type="match status" value="1"/>
</dbReference>
<dbReference type="InterPro" id="IPR046470">
    <property type="entry name" value="SAM_HAT_C"/>
</dbReference>
<dbReference type="AlphaFoldDB" id="A0A1Z8AQI3"/>
<dbReference type="PANTHER" id="PTHR35092">
    <property type="entry name" value="CHLORINASE MJ1651"/>
    <property type="match status" value="1"/>
</dbReference>
<dbReference type="Proteomes" id="UP000196102">
    <property type="component" value="Unassembled WGS sequence"/>
</dbReference>
<feature type="domain" description="S-adenosyl-l-methionine hydroxide adenosyltransferase C-terminal" evidence="4">
    <location>
        <begin position="170"/>
        <end position="271"/>
    </location>
</feature>
<evidence type="ECO:0000259" key="3">
    <source>
        <dbReference type="Pfam" id="PF01887"/>
    </source>
</evidence>
<dbReference type="InterPro" id="IPR023227">
    <property type="entry name" value="SAM_OH_AdoTrfase_C_sf"/>
</dbReference>
<name>A0A1Z8AQI3_9FLAO</name>
<keyword evidence="1" id="KW-0949">S-adenosyl-L-methionine</keyword>
<feature type="domain" description="S-adenosyl-l-methionine hydroxide adenosyltransferase N-terminal" evidence="3">
    <location>
        <begin position="4"/>
        <end position="145"/>
    </location>
</feature>
<evidence type="ECO:0000256" key="1">
    <source>
        <dbReference type="ARBA" id="ARBA00022691"/>
    </source>
</evidence>
<dbReference type="Pfam" id="PF20257">
    <property type="entry name" value="SAM_HAT_C"/>
    <property type="match status" value="1"/>
</dbReference>
<sequence length="278" mass="30888">MPIITLTTDFGWKDPYVGAVKGAIYKELDGITIVDISHEVAPFNIAEAAYIIKNAYHSFPDGTIHIIGVDAEHTPENKHVAVLLNSHYFICADNGVLALIMSKLRPEKLVEINIHDRISSNFTTLDAFVKTACHIARGGTLEVVGKPINRIRAIHGVIPKIADSKNVIHGQVIYIDNYGNSVTNITKEIFDEIGKGRKFEISARNERFNKIYHRYSDLINFDDQEKKRDVDGKGLVLFNSSDHLELATYKSNPLTVGSASTLFGLQINAPVIITFIES</sequence>
<dbReference type="Pfam" id="PF01887">
    <property type="entry name" value="SAM_HAT_N"/>
    <property type="match status" value="1"/>
</dbReference>
<protein>
    <recommendedName>
        <fullName evidence="7">Protein containing DUF62</fullName>
    </recommendedName>
</protein>
<evidence type="ECO:0008006" key="7">
    <source>
        <dbReference type="Google" id="ProtNLM"/>
    </source>
</evidence>